<accession>A0A6J7GEK1</accession>
<evidence type="ECO:0000313" key="2">
    <source>
        <dbReference type="EMBL" id="CAB4903435.1"/>
    </source>
</evidence>
<evidence type="ECO:0000256" key="1">
    <source>
        <dbReference type="SAM" id="MobiDB-lite"/>
    </source>
</evidence>
<organism evidence="2">
    <name type="scientific">freshwater metagenome</name>
    <dbReference type="NCBI Taxonomy" id="449393"/>
    <lineage>
        <taxon>unclassified sequences</taxon>
        <taxon>metagenomes</taxon>
        <taxon>ecological metagenomes</taxon>
    </lineage>
</organism>
<gene>
    <name evidence="2" type="ORF">UFOPK3472_02586</name>
</gene>
<protein>
    <submittedName>
        <fullName evidence="2">Unannotated protein</fullName>
    </submittedName>
</protein>
<dbReference type="EMBL" id="CAFBLX010000201">
    <property type="protein sequence ID" value="CAB4903435.1"/>
    <property type="molecule type" value="Genomic_DNA"/>
</dbReference>
<dbReference type="AlphaFoldDB" id="A0A6J7GEK1"/>
<sequence>MSVQAPLPVRSGTSDPIGRFSTGASGSACQVVDNASFAASKDTSSIFTAVASPTNGTEQS</sequence>
<reference evidence="2" key="1">
    <citation type="submission" date="2020-05" db="EMBL/GenBank/DDBJ databases">
        <authorList>
            <person name="Chiriac C."/>
            <person name="Salcher M."/>
            <person name="Ghai R."/>
            <person name="Kavagutti S V."/>
        </authorList>
    </citation>
    <scope>NUCLEOTIDE SEQUENCE</scope>
</reference>
<name>A0A6J7GEK1_9ZZZZ</name>
<proteinExistence type="predicted"/>
<feature type="region of interest" description="Disordered" evidence="1">
    <location>
        <begin position="1"/>
        <end position="25"/>
    </location>
</feature>